<gene>
    <name evidence="1" type="ORF">CDA63_12485</name>
</gene>
<reference evidence="1 2" key="1">
    <citation type="submission" date="2017-06" db="EMBL/GenBank/DDBJ databases">
        <title>Hymenobacter amundsenii sp. nov. isolated from regoliths in Antarctica.</title>
        <authorList>
            <person name="Sedlacek I."/>
            <person name="Kralova S."/>
            <person name="Pantucek R."/>
            <person name="Svec P."/>
            <person name="Holochova P."/>
            <person name="Stankova E."/>
            <person name="Vrbovska V."/>
            <person name="Busse H.-J."/>
        </authorList>
    </citation>
    <scope>NUCLEOTIDE SEQUENCE [LARGE SCALE GENOMIC DNA]</scope>
    <source>
        <strain evidence="1 2">CCM 8682</strain>
    </source>
</reference>
<dbReference type="AlphaFoldDB" id="A0A246FM94"/>
<evidence type="ECO:0000313" key="2">
    <source>
        <dbReference type="Proteomes" id="UP000197277"/>
    </source>
</evidence>
<sequence>MINDSSEVYGEWWEAAEWIGREFAPQLAARGVRYVAWIQSMDWPSRHAIASALPHIQGVELRAFDFDEQLAAHAWLLSCPV</sequence>
<proteinExistence type="predicted"/>
<comment type="caution">
    <text evidence="1">The sequence shown here is derived from an EMBL/GenBank/DDBJ whole genome shotgun (WGS) entry which is preliminary data.</text>
</comment>
<evidence type="ECO:0000313" key="1">
    <source>
        <dbReference type="EMBL" id="OWP62723.1"/>
    </source>
</evidence>
<name>A0A246FM94_9BACT</name>
<protein>
    <recommendedName>
        <fullName evidence="3">STAS/SEC14 domain-containing protein</fullName>
    </recommendedName>
</protein>
<dbReference type="EMBL" id="NIRR01000020">
    <property type="protein sequence ID" value="OWP62723.1"/>
    <property type="molecule type" value="Genomic_DNA"/>
</dbReference>
<dbReference type="OrthoDB" id="893408at2"/>
<keyword evidence="2" id="KW-1185">Reference proteome</keyword>
<accession>A0A246FM94</accession>
<evidence type="ECO:0008006" key="3">
    <source>
        <dbReference type="Google" id="ProtNLM"/>
    </source>
</evidence>
<organism evidence="1 2">
    <name type="scientific">Hymenobacter amundsenii</name>
    <dbReference type="NCBI Taxonomy" id="2006685"/>
    <lineage>
        <taxon>Bacteria</taxon>
        <taxon>Pseudomonadati</taxon>
        <taxon>Bacteroidota</taxon>
        <taxon>Cytophagia</taxon>
        <taxon>Cytophagales</taxon>
        <taxon>Hymenobacteraceae</taxon>
        <taxon>Hymenobacter</taxon>
    </lineage>
</organism>
<dbReference type="Proteomes" id="UP000197277">
    <property type="component" value="Unassembled WGS sequence"/>
</dbReference>